<protein>
    <submittedName>
        <fullName evidence="2">Uncharacterized protein</fullName>
    </submittedName>
</protein>
<gene>
    <name evidence="2" type="ORF">S12H4_39430</name>
</gene>
<sequence length="32" mass="3660">DRRKENGNAEELNPGTNQVNPLSKIFIRSSKF</sequence>
<organism evidence="2">
    <name type="scientific">marine sediment metagenome</name>
    <dbReference type="NCBI Taxonomy" id="412755"/>
    <lineage>
        <taxon>unclassified sequences</taxon>
        <taxon>metagenomes</taxon>
        <taxon>ecological metagenomes</taxon>
    </lineage>
</organism>
<evidence type="ECO:0000256" key="1">
    <source>
        <dbReference type="SAM" id="MobiDB-lite"/>
    </source>
</evidence>
<reference evidence="2" key="1">
    <citation type="journal article" date="2014" name="Front. Microbiol.">
        <title>High frequency of phylogenetically diverse reductive dehalogenase-homologous genes in deep subseafloor sedimentary metagenomes.</title>
        <authorList>
            <person name="Kawai M."/>
            <person name="Futagami T."/>
            <person name="Toyoda A."/>
            <person name="Takaki Y."/>
            <person name="Nishi S."/>
            <person name="Hori S."/>
            <person name="Arai W."/>
            <person name="Tsubouchi T."/>
            <person name="Morono Y."/>
            <person name="Uchiyama I."/>
            <person name="Ito T."/>
            <person name="Fujiyama A."/>
            <person name="Inagaki F."/>
            <person name="Takami H."/>
        </authorList>
    </citation>
    <scope>NUCLEOTIDE SEQUENCE</scope>
    <source>
        <strain evidence="2">Expedition CK06-06</strain>
    </source>
</reference>
<feature type="non-terminal residue" evidence="2">
    <location>
        <position position="1"/>
    </location>
</feature>
<name>X1V667_9ZZZZ</name>
<dbReference type="EMBL" id="BARW01023833">
    <property type="protein sequence ID" value="GAJ00180.1"/>
    <property type="molecule type" value="Genomic_DNA"/>
</dbReference>
<evidence type="ECO:0000313" key="2">
    <source>
        <dbReference type="EMBL" id="GAJ00180.1"/>
    </source>
</evidence>
<dbReference type="AlphaFoldDB" id="X1V667"/>
<proteinExistence type="predicted"/>
<feature type="region of interest" description="Disordered" evidence="1">
    <location>
        <begin position="1"/>
        <end position="32"/>
    </location>
</feature>
<accession>X1V667</accession>
<comment type="caution">
    <text evidence="2">The sequence shown here is derived from an EMBL/GenBank/DDBJ whole genome shotgun (WGS) entry which is preliminary data.</text>
</comment>